<proteinExistence type="predicted"/>
<gene>
    <name evidence="2" type="ORF">EMPG_12880</name>
</gene>
<protein>
    <submittedName>
        <fullName evidence="2">Uncharacterized protein</fullName>
    </submittedName>
</protein>
<keyword evidence="3" id="KW-1185">Reference proteome</keyword>
<sequence length="130" mass="14247">MLLCCRQSCVEFISTSAPPGSCHCRHVARNGLLSHPILPALPHRKTDRPVLHRSAGICRSCRSRLCRLPGNGRLEGPCRIPVDVSSIRHRRYSHRNQSSLVASRTAPTPRTKIASKTTVSKMDPSNASGT</sequence>
<feature type="compositionally biased region" description="Polar residues" evidence="1">
    <location>
        <begin position="95"/>
        <end position="130"/>
    </location>
</feature>
<organism evidence="2 3">
    <name type="scientific">Blastomyces silverae</name>
    <dbReference type="NCBI Taxonomy" id="2060906"/>
    <lineage>
        <taxon>Eukaryota</taxon>
        <taxon>Fungi</taxon>
        <taxon>Dikarya</taxon>
        <taxon>Ascomycota</taxon>
        <taxon>Pezizomycotina</taxon>
        <taxon>Eurotiomycetes</taxon>
        <taxon>Eurotiomycetidae</taxon>
        <taxon>Onygenales</taxon>
        <taxon>Ajellomycetaceae</taxon>
        <taxon>Blastomyces</taxon>
    </lineage>
</organism>
<dbReference type="AlphaFoldDB" id="A0A0H1BL04"/>
<name>A0A0H1BL04_9EURO</name>
<reference evidence="3" key="1">
    <citation type="journal article" date="2015" name="PLoS Genet.">
        <title>The dynamic genome and transcriptome of the human fungal pathogen Blastomyces and close relative Emmonsia.</title>
        <authorList>
            <person name="Munoz J.F."/>
            <person name="Gauthier G.M."/>
            <person name="Desjardins C.A."/>
            <person name="Gallo J.E."/>
            <person name="Holder J."/>
            <person name="Sullivan T.D."/>
            <person name="Marty A.J."/>
            <person name="Carmen J.C."/>
            <person name="Chen Z."/>
            <person name="Ding L."/>
            <person name="Gujja S."/>
            <person name="Magrini V."/>
            <person name="Misas E."/>
            <person name="Mitreva M."/>
            <person name="Priest M."/>
            <person name="Saif S."/>
            <person name="Whiston E.A."/>
            <person name="Young S."/>
            <person name="Zeng Q."/>
            <person name="Goldman W.E."/>
            <person name="Mardis E.R."/>
            <person name="Taylor J.W."/>
            <person name="McEwen J.G."/>
            <person name="Clay O.K."/>
            <person name="Klein B.S."/>
            <person name="Cuomo C.A."/>
        </authorList>
    </citation>
    <scope>NUCLEOTIDE SEQUENCE [LARGE SCALE GENOMIC DNA]</scope>
    <source>
        <strain evidence="3">UAMH 139</strain>
    </source>
</reference>
<evidence type="ECO:0000256" key="1">
    <source>
        <dbReference type="SAM" id="MobiDB-lite"/>
    </source>
</evidence>
<evidence type="ECO:0000313" key="3">
    <source>
        <dbReference type="Proteomes" id="UP000053573"/>
    </source>
</evidence>
<feature type="region of interest" description="Disordered" evidence="1">
    <location>
        <begin position="89"/>
        <end position="130"/>
    </location>
</feature>
<comment type="caution">
    <text evidence="2">The sequence shown here is derived from an EMBL/GenBank/DDBJ whole genome shotgun (WGS) entry which is preliminary data.</text>
</comment>
<dbReference type="EMBL" id="LDEV01001231">
    <property type="protein sequence ID" value="KLJ11995.1"/>
    <property type="molecule type" value="Genomic_DNA"/>
</dbReference>
<accession>A0A0H1BL04</accession>
<evidence type="ECO:0000313" key="2">
    <source>
        <dbReference type="EMBL" id="KLJ11995.1"/>
    </source>
</evidence>
<dbReference type="Proteomes" id="UP000053573">
    <property type="component" value="Unassembled WGS sequence"/>
</dbReference>